<feature type="domain" description="LysM" evidence="2">
    <location>
        <begin position="183"/>
        <end position="238"/>
    </location>
</feature>
<name>A0A840MPX7_9PROT</name>
<sequence>MTVLSGLGQPLSAEIDLVSVQEDELATLAAKLASPEMFREAQIQYPSHMNGLRFTVEKRANGQRYLKVVSGAPVNEPFIDVLVELSWSTGRLVKEFTALLDPLGDQTPRVDQSRIPQTQAVTSDTAGGKTGKSGRSYARKGSRVGEPAAPDQVRTKQPKPVDESSATQTPADTQGAPTPPSGDTYTVKAGDSLASIAAQLKPEGVNLDQMLAGLYRANENAFEGKNMNRLKAGRILNVPDKDNLASVSPADARKEVKTHSTDWHSYRQKVAEAVSKSPGESTTGSSASGKITGKVEDKATPEPTGNQDVVKLSRGETAKNKGAKAGAETKDLQSRINAMEEEATAREKALKEANERIASLQKNVEDMKKLVELKSKGGADLQSQAGGKSAKPEVPTTPPPAPVVETPKPAEPTPAPAPAEPSVPPSEPPAPSDGAQPPVEQPTPQPEPTPAPPPAPPKPAVVTPPPPPPEPTIMDMVFDNIALIGGGLVAVGAGVGALIWSRRRKRPSFEDSILTGSDLKANTVLGNTGGAIINTNATESSFLTDFSRAGLGTIDTDEVDPIAEAEVYMAYGRDAQAEEILKDALAKDASRQEIRLKLLEIYAARKNVSTFEDVATELYAAVEGRGPLWASASEMGRQLDPANPLYQQGAASPAKPAEPVATFEKTQVIDRNNVGPAAGAVAAGAAVAAVAAADLDFQLDLDETQAPTAPVPAPASAPAAAPMVDLDFSLPEVAPQPVAAPASAPAAGNLMDFDLGSLGQSEATSIKAAPVAELDIPTLNLDVPDLGGDFDLSLPEVAPAPAPAAAPKAALDGDSLLDFDFQLDAKAPAAEAKDASVLDLGDLDLNLDETIQANALPVADDGMDDADPMTTKIDLARAYLDMGDKEGAREILQEVLQDGSASQQQTAKALLEQL</sequence>
<feature type="region of interest" description="Disordered" evidence="1">
    <location>
        <begin position="103"/>
        <end position="187"/>
    </location>
</feature>
<dbReference type="InterPro" id="IPR057840">
    <property type="entry name" value="FimV_N"/>
</dbReference>
<dbReference type="RefSeq" id="WP_184038663.1">
    <property type="nucleotide sequence ID" value="NZ_JACHHY010000011.1"/>
</dbReference>
<evidence type="ECO:0000313" key="3">
    <source>
        <dbReference type="EMBL" id="MBB5018802.1"/>
    </source>
</evidence>
<feature type="region of interest" description="Disordered" evidence="1">
    <location>
        <begin position="375"/>
        <end position="473"/>
    </location>
</feature>
<dbReference type="PANTHER" id="PTHR48125">
    <property type="entry name" value="LP07818P1"/>
    <property type="match status" value="1"/>
</dbReference>
<dbReference type="EMBL" id="JACHHY010000011">
    <property type="protein sequence ID" value="MBB5018802.1"/>
    <property type="molecule type" value="Genomic_DNA"/>
</dbReference>
<dbReference type="Proteomes" id="UP000575898">
    <property type="component" value="Unassembled WGS sequence"/>
</dbReference>
<dbReference type="NCBIfam" id="TIGR03505">
    <property type="entry name" value="FimV_core"/>
    <property type="match status" value="1"/>
</dbReference>
<keyword evidence="4" id="KW-1185">Reference proteome</keyword>
<dbReference type="Pfam" id="PF01476">
    <property type="entry name" value="LysM"/>
    <property type="match status" value="1"/>
</dbReference>
<dbReference type="PANTHER" id="PTHR48125:SF10">
    <property type="entry name" value="OS12G0136300 PROTEIN"/>
    <property type="match status" value="1"/>
</dbReference>
<feature type="region of interest" description="Disordered" evidence="1">
    <location>
        <begin position="270"/>
        <end position="350"/>
    </location>
</feature>
<reference evidence="3 4" key="1">
    <citation type="submission" date="2020-08" db="EMBL/GenBank/DDBJ databases">
        <title>Genomic Encyclopedia of Type Strains, Phase IV (KMG-IV): sequencing the most valuable type-strain genomes for metagenomic binning, comparative biology and taxonomic classification.</title>
        <authorList>
            <person name="Goeker M."/>
        </authorList>
    </citation>
    <scope>NUCLEOTIDE SEQUENCE [LARGE SCALE GENOMIC DNA]</scope>
    <source>
        <strain evidence="3 4">DSM 27165</strain>
    </source>
</reference>
<dbReference type="InterPro" id="IPR018392">
    <property type="entry name" value="LysM"/>
</dbReference>
<feature type="compositionally biased region" description="Polar residues" evidence="1">
    <location>
        <begin position="278"/>
        <end position="289"/>
    </location>
</feature>
<dbReference type="InterPro" id="IPR020011">
    <property type="entry name" value="FimV_C"/>
</dbReference>
<gene>
    <name evidence="3" type="ORF">HNQ59_002095</name>
</gene>
<feature type="compositionally biased region" description="Polar residues" evidence="1">
    <location>
        <begin position="164"/>
        <end position="184"/>
    </location>
</feature>
<dbReference type="Gene3D" id="1.20.58.2200">
    <property type="match status" value="1"/>
</dbReference>
<evidence type="ECO:0000256" key="1">
    <source>
        <dbReference type="SAM" id="MobiDB-lite"/>
    </source>
</evidence>
<evidence type="ECO:0000259" key="2">
    <source>
        <dbReference type="PROSITE" id="PS51782"/>
    </source>
</evidence>
<dbReference type="InterPro" id="IPR020012">
    <property type="entry name" value="LysM_FimV"/>
</dbReference>
<evidence type="ECO:0000313" key="4">
    <source>
        <dbReference type="Proteomes" id="UP000575898"/>
    </source>
</evidence>
<comment type="caution">
    <text evidence="3">The sequence shown here is derived from an EMBL/GenBank/DDBJ whole genome shotgun (WGS) entry which is preliminary data.</text>
</comment>
<dbReference type="CDD" id="cd00118">
    <property type="entry name" value="LysM"/>
    <property type="match status" value="1"/>
</dbReference>
<dbReference type="PRINTS" id="PR01217">
    <property type="entry name" value="PRICHEXTENSN"/>
</dbReference>
<dbReference type="NCBIfam" id="TIGR03504">
    <property type="entry name" value="FimV_Cterm"/>
    <property type="match status" value="1"/>
</dbReference>
<dbReference type="AlphaFoldDB" id="A0A840MPX7"/>
<dbReference type="InterPro" id="IPR038440">
    <property type="entry name" value="FimV_C_sf"/>
</dbReference>
<proteinExistence type="predicted"/>
<feature type="compositionally biased region" description="Pro residues" evidence="1">
    <location>
        <begin position="439"/>
        <end position="471"/>
    </location>
</feature>
<dbReference type="SMART" id="SM00257">
    <property type="entry name" value="LysM"/>
    <property type="match status" value="1"/>
</dbReference>
<dbReference type="Gene3D" id="3.10.350.10">
    <property type="entry name" value="LysM domain"/>
    <property type="match status" value="1"/>
</dbReference>
<protein>
    <submittedName>
        <fullName evidence="3">Pilus assembly protein FimV</fullName>
    </submittedName>
</protein>
<dbReference type="InterPro" id="IPR036779">
    <property type="entry name" value="LysM_dom_sf"/>
</dbReference>
<dbReference type="Pfam" id="PF25800">
    <property type="entry name" value="FimV_N"/>
    <property type="match status" value="1"/>
</dbReference>
<organism evidence="3 4">
    <name type="scientific">Chitinivorax tropicus</name>
    <dbReference type="NCBI Taxonomy" id="714531"/>
    <lineage>
        <taxon>Bacteria</taxon>
        <taxon>Pseudomonadati</taxon>
        <taxon>Pseudomonadota</taxon>
        <taxon>Betaproteobacteria</taxon>
        <taxon>Chitinivorax</taxon>
    </lineage>
</organism>
<feature type="compositionally biased region" description="Polar residues" evidence="1">
    <location>
        <begin position="114"/>
        <end position="125"/>
    </location>
</feature>
<accession>A0A840MPX7</accession>
<dbReference type="PROSITE" id="PS51782">
    <property type="entry name" value="LYSM"/>
    <property type="match status" value="1"/>
</dbReference>
<feature type="compositionally biased region" description="Pro residues" evidence="1">
    <location>
        <begin position="409"/>
        <end position="431"/>
    </location>
</feature>